<feature type="domain" description="HTH tetR-type" evidence="6">
    <location>
        <begin position="18"/>
        <end position="78"/>
    </location>
</feature>
<dbReference type="PANTHER" id="PTHR47506">
    <property type="entry name" value="TRANSCRIPTIONAL REGULATORY PROTEIN"/>
    <property type="match status" value="1"/>
</dbReference>
<feature type="compositionally biased region" description="Low complexity" evidence="5">
    <location>
        <begin position="205"/>
        <end position="221"/>
    </location>
</feature>
<evidence type="ECO:0000313" key="7">
    <source>
        <dbReference type="EMBL" id="MFD1233150.1"/>
    </source>
</evidence>
<dbReference type="RefSeq" id="WP_346092426.1">
    <property type="nucleotide sequence ID" value="NZ_BAABKS010000053.1"/>
</dbReference>
<feature type="region of interest" description="Disordered" evidence="5">
    <location>
        <begin position="205"/>
        <end position="240"/>
    </location>
</feature>
<dbReference type="Pfam" id="PF00440">
    <property type="entry name" value="TetR_N"/>
    <property type="match status" value="1"/>
</dbReference>
<dbReference type="EMBL" id="JBHTMB010000050">
    <property type="protein sequence ID" value="MFD1233150.1"/>
    <property type="molecule type" value="Genomic_DNA"/>
</dbReference>
<dbReference type="InterPro" id="IPR009057">
    <property type="entry name" value="Homeodomain-like_sf"/>
</dbReference>
<accession>A0ABW3VFL8</accession>
<dbReference type="SUPFAM" id="SSF48498">
    <property type="entry name" value="Tetracyclin repressor-like, C-terminal domain"/>
    <property type="match status" value="1"/>
</dbReference>
<dbReference type="Pfam" id="PF21993">
    <property type="entry name" value="TetR_C_13_2"/>
    <property type="match status" value="1"/>
</dbReference>
<reference evidence="8" key="1">
    <citation type="journal article" date="2019" name="Int. J. Syst. Evol. Microbiol.">
        <title>The Global Catalogue of Microorganisms (GCM) 10K type strain sequencing project: providing services to taxonomists for standard genome sequencing and annotation.</title>
        <authorList>
            <consortium name="The Broad Institute Genomics Platform"/>
            <consortium name="The Broad Institute Genome Sequencing Center for Infectious Disease"/>
            <person name="Wu L."/>
            <person name="Ma J."/>
        </authorList>
    </citation>
    <scope>NUCLEOTIDE SEQUENCE [LARGE SCALE GENOMIC DNA]</scope>
    <source>
        <strain evidence="8">CCUG 49018</strain>
    </source>
</reference>
<proteinExistence type="predicted"/>
<comment type="caution">
    <text evidence="7">The sequence shown here is derived from an EMBL/GenBank/DDBJ whole genome shotgun (WGS) entry which is preliminary data.</text>
</comment>
<dbReference type="InterPro" id="IPR001647">
    <property type="entry name" value="HTH_TetR"/>
</dbReference>
<evidence type="ECO:0000256" key="3">
    <source>
        <dbReference type="ARBA" id="ARBA00023163"/>
    </source>
</evidence>
<keyword evidence="1" id="KW-0805">Transcription regulation</keyword>
<keyword evidence="3" id="KW-0804">Transcription</keyword>
<dbReference type="PANTHER" id="PTHR47506:SF6">
    <property type="entry name" value="HTH-TYPE TRANSCRIPTIONAL REPRESSOR NEMR"/>
    <property type="match status" value="1"/>
</dbReference>
<evidence type="ECO:0000256" key="4">
    <source>
        <dbReference type="PROSITE-ProRule" id="PRU00335"/>
    </source>
</evidence>
<evidence type="ECO:0000256" key="2">
    <source>
        <dbReference type="ARBA" id="ARBA00023125"/>
    </source>
</evidence>
<dbReference type="PROSITE" id="PS50977">
    <property type="entry name" value="HTH_TETR_2"/>
    <property type="match status" value="1"/>
</dbReference>
<dbReference type="Gene3D" id="1.10.357.10">
    <property type="entry name" value="Tetracycline Repressor, domain 2"/>
    <property type="match status" value="1"/>
</dbReference>
<feature type="DNA-binding region" description="H-T-H motif" evidence="4">
    <location>
        <begin position="41"/>
        <end position="60"/>
    </location>
</feature>
<name>A0ABW3VFL8_9PSEU</name>
<evidence type="ECO:0000256" key="1">
    <source>
        <dbReference type="ARBA" id="ARBA00023015"/>
    </source>
</evidence>
<keyword evidence="2 4" id="KW-0238">DNA-binding</keyword>
<evidence type="ECO:0000256" key="5">
    <source>
        <dbReference type="SAM" id="MobiDB-lite"/>
    </source>
</evidence>
<evidence type="ECO:0000259" key="6">
    <source>
        <dbReference type="PROSITE" id="PS50977"/>
    </source>
</evidence>
<organism evidence="7 8">
    <name type="scientific">Pseudonocardia benzenivorans</name>
    <dbReference type="NCBI Taxonomy" id="228005"/>
    <lineage>
        <taxon>Bacteria</taxon>
        <taxon>Bacillati</taxon>
        <taxon>Actinomycetota</taxon>
        <taxon>Actinomycetes</taxon>
        <taxon>Pseudonocardiales</taxon>
        <taxon>Pseudonocardiaceae</taxon>
        <taxon>Pseudonocardia</taxon>
    </lineage>
</organism>
<keyword evidence="8" id="KW-1185">Reference proteome</keyword>
<sequence>MSRDEPEGRPLEEARRSAASRVRIVRAASEVVSRLGVAGMSVERVCAASGVSRSQVYRCFPAEDALVSAVVDLHVAAVLGRQRSLLLNVASLADLYAWAEDMVELGGARRCESGLLLGSLVTQLADRSDGQRAALDAAFRTWQSYLAAGLHRLQEHGELDGGADPRELAAGIVAALQGGLILAQAGRGAEPLQAALDLALGSLPRAAPPAAGRAPGAAGAPRSRDRGRSLSTGAATNRDP</sequence>
<feature type="compositionally biased region" description="Polar residues" evidence="5">
    <location>
        <begin position="230"/>
        <end position="240"/>
    </location>
</feature>
<gene>
    <name evidence="7" type="ORF">ACFQ34_07635</name>
</gene>
<dbReference type="SUPFAM" id="SSF46689">
    <property type="entry name" value="Homeodomain-like"/>
    <property type="match status" value="1"/>
</dbReference>
<dbReference type="InterPro" id="IPR054156">
    <property type="entry name" value="YxaF_TetR_C"/>
</dbReference>
<dbReference type="InterPro" id="IPR036271">
    <property type="entry name" value="Tet_transcr_reg_TetR-rel_C_sf"/>
</dbReference>
<protein>
    <submittedName>
        <fullName evidence="7">TetR/AcrR family transcriptional regulator</fullName>
    </submittedName>
</protein>
<evidence type="ECO:0000313" key="8">
    <source>
        <dbReference type="Proteomes" id="UP001597182"/>
    </source>
</evidence>
<dbReference type="Proteomes" id="UP001597182">
    <property type="component" value="Unassembled WGS sequence"/>
</dbReference>